<proteinExistence type="inferred from homology"/>
<keyword evidence="7" id="KW-1185">Reference proteome</keyword>
<dbReference type="KEGG" id="srho:HH216_02950"/>
<dbReference type="EMBL" id="CP051677">
    <property type="protein sequence ID" value="QJD77487.1"/>
    <property type="molecule type" value="Genomic_DNA"/>
</dbReference>
<dbReference type="InterPro" id="IPR009009">
    <property type="entry name" value="RlpA-like_DPBB"/>
</dbReference>
<evidence type="ECO:0000313" key="7">
    <source>
        <dbReference type="Proteomes" id="UP000501128"/>
    </source>
</evidence>
<reference evidence="6 7" key="1">
    <citation type="submission" date="2020-04" db="EMBL/GenBank/DDBJ databases">
        <title>Genome sequencing of novel species.</title>
        <authorList>
            <person name="Heo J."/>
            <person name="Kim S.-J."/>
            <person name="Kim J.-S."/>
            <person name="Hong S.-B."/>
            <person name="Kwon S.-W."/>
        </authorList>
    </citation>
    <scope>NUCLEOTIDE SEQUENCE [LARGE SCALE GENOMIC DNA]</scope>
    <source>
        <strain evidence="6 7">CJU-R4</strain>
    </source>
</reference>
<evidence type="ECO:0000256" key="2">
    <source>
        <dbReference type="ARBA" id="ARBA00023316"/>
    </source>
</evidence>
<dbReference type="PANTHER" id="PTHR34183:SF8">
    <property type="entry name" value="ENDOLYTIC PEPTIDOGLYCAN TRANSGLYCOSYLASE RLPA-RELATED"/>
    <property type="match status" value="1"/>
</dbReference>
<dbReference type="Gene3D" id="2.40.40.10">
    <property type="entry name" value="RlpA-like domain"/>
    <property type="match status" value="1"/>
</dbReference>
<feature type="domain" description="RlpA-like protein double-psi beta-barrel" evidence="5">
    <location>
        <begin position="25"/>
        <end position="113"/>
    </location>
</feature>
<name>A0A7L5DN59_9BACT</name>
<keyword evidence="2 3" id="KW-0961">Cell wall biogenesis/degradation</keyword>
<evidence type="ECO:0000256" key="4">
    <source>
        <dbReference type="RuleBase" id="RU003495"/>
    </source>
</evidence>
<dbReference type="RefSeq" id="WP_169549430.1">
    <property type="nucleotide sequence ID" value="NZ_CP051677.1"/>
</dbReference>
<evidence type="ECO:0000313" key="6">
    <source>
        <dbReference type="EMBL" id="QJD77487.1"/>
    </source>
</evidence>
<evidence type="ECO:0000256" key="3">
    <source>
        <dbReference type="HAMAP-Rule" id="MF_02071"/>
    </source>
</evidence>
<evidence type="ECO:0000256" key="1">
    <source>
        <dbReference type="ARBA" id="ARBA00023239"/>
    </source>
</evidence>
<dbReference type="InterPro" id="IPR034718">
    <property type="entry name" value="RlpA"/>
</dbReference>
<dbReference type="GO" id="GO:0071555">
    <property type="term" value="P:cell wall organization"/>
    <property type="evidence" value="ECO:0007669"/>
    <property type="project" value="UniProtKB-KW"/>
</dbReference>
<dbReference type="InterPro" id="IPR012997">
    <property type="entry name" value="RplA"/>
</dbReference>
<dbReference type="PANTHER" id="PTHR34183">
    <property type="entry name" value="ENDOLYTIC PEPTIDOGLYCAN TRANSGLYCOSYLASE RLPA"/>
    <property type="match status" value="1"/>
</dbReference>
<comment type="similarity">
    <text evidence="3 4">Belongs to the RlpA family.</text>
</comment>
<accession>A0A7L5DN59</accession>
<protein>
    <recommendedName>
        <fullName evidence="3">Probable endolytic peptidoglycan transglycosylase RlpA</fullName>
        <ecNumber evidence="3">4.2.2.-</ecNumber>
    </recommendedName>
</protein>
<dbReference type="GO" id="GO:0000270">
    <property type="term" value="P:peptidoglycan metabolic process"/>
    <property type="evidence" value="ECO:0007669"/>
    <property type="project" value="UniProtKB-UniRule"/>
</dbReference>
<dbReference type="CDD" id="cd22268">
    <property type="entry name" value="DPBB_RlpA-like"/>
    <property type="match status" value="1"/>
</dbReference>
<dbReference type="GO" id="GO:0008932">
    <property type="term" value="F:lytic endotransglycosylase activity"/>
    <property type="evidence" value="ECO:0007669"/>
    <property type="project" value="UniProtKB-UniRule"/>
</dbReference>
<dbReference type="HAMAP" id="MF_02071">
    <property type="entry name" value="RlpA"/>
    <property type="match status" value="1"/>
</dbReference>
<organism evidence="6 7">
    <name type="scientific">Spirosoma rhododendri</name>
    <dbReference type="NCBI Taxonomy" id="2728024"/>
    <lineage>
        <taxon>Bacteria</taxon>
        <taxon>Pseudomonadati</taxon>
        <taxon>Bacteroidota</taxon>
        <taxon>Cytophagia</taxon>
        <taxon>Cytophagales</taxon>
        <taxon>Cytophagaceae</taxon>
        <taxon>Spirosoma</taxon>
    </lineage>
</organism>
<evidence type="ECO:0000259" key="5">
    <source>
        <dbReference type="Pfam" id="PF03330"/>
    </source>
</evidence>
<dbReference type="NCBIfam" id="TIGR00413">
    <property type="entry name" value="rlpA"/>
    <property type="match status" value="1"/>
</dbReference>
<dbReference type="InterPro" id="IPR036908">
    <property type="entry name" value="RlpA-like_sf"/>
</dbReference>
<comment type="function">
    <text evidence="3">Lytic transglycosylase with a strong preference for naked glycan strands that lack stem peptides.</text>
</comment>
<dbReference type="Pfam" id="PF03330">
    <property type="entry name" value="DPBB_1"/>
    <property type="match status" value="1"/>
</dbReference>
<dbReference type="Proteomes" id="UP000501128">
    <property type="component" value="Chromosome"/>
</dbReference>
<dbReference type="EC" id="4.2.2.-" evidence="3"/>
<dbReference type="AlphaFoldDB" id="A0A7L5DN59"/>
<sequence length="143" mass="15365">MNLLVSLLLFVGGFKSAVKPAGPAQKGKATYYASKFAGRMTAFGERVNLKAFTAAHRTLPLNTLIEVTNLKTMRSVIVRVNDRGPFTKGHIVDLSHAAAEAIGLMGKGVTSVTLRVLDKSRVNDLVSVLITPDMNQSLMQPAL</sequence>
<gene>
    <name evidence="3" type="primary">rlpA</name>
    <name evidence="6" type="ORF">HH216_02950</name>
</gene>
<dbReference type="SUPFAM" id="SSF50685">
    <property type="entry name" value="Barwin-like endoglucanases"/>
    <property type="match status" value="1"/>
</dbReference>
<keyword evidence="1 3" id="KW-0456">Lyase</keyword>